<dbReference type="CTD" id="20206082"/>
<dbReference type="KEGG" id="hro:HELRODRAFT_177106"/>
<proteinExistence type="predicted"/>
<dbReference type="HOGENOM" id="CLU_1972891_0_0_1"/>
<evidence type="ECO:0000313" key="4">
    <source>
        <dbReference type="Proteomes" id="UP000015101"/>
    </source>
</evidence>
<gene>
    <name evidence="3" type="primary">20206082</name>
    <name evidence="2" type="ORF">HELRODRAFT_177106</name>
</gene>
<feature type="compositionally biased region" description="Acidic residues" evidence="1">
    <location>
        <begin position="33"/>
        <end position="78"/>
    </location>
</feature>
<dbReference type="InParanoid" id="T1FB83"/>
<keyword evidence="4" id="KW-1185">Reference proteome</keyword>
<dbReference type="Proteomes" id="UP000015101">
    <property type="component" value="Unassembled WGS sequence"/>
</dbReference>
<dbReference type="EMBL" id="AMQM01005939">
    <property type="status" value="NOT_ANNOTATED_CDS"/>
    <property type="molecule type" value="Genomic_DNA"/>
</dbReference>
<feature type="region of interest" description="Disordered" evidence="1">
    <location>
        <begin position="27"/>
        <end position="83"/>
    </location>
</feature>
<dbReference type="AlphaFoldDB" id="T1FB83"/>
<dbReference type="GeneID" id="20206082"/>
<dbReference type="EMBL" id="KB097182">
    <property type="protein sequence ID" value="ESN98227.1"/>
    <property type="molecule type" value="Genomic_DNA"/>
</dbReference>
<name>T1FB83_HELRO</name>
<reference evidence="3" key="3">
    <citation type="submission" date="2015-06" db="UniProtKB">
        <authorList>
            <consortium name="EnsemblMetazoa"/>
        </authorList>
    </citation>
    <scope>IDENTIFICATION</scope>
</reference>
<evidence type="ECO:0000313" key="3">
    <source>
        <dbReference type="EnsemblMetazoa" id="HelroP177106"/>
    </source>
</evidence>
<sequence length="127" mass="14497">MHVQVVVERVAAVLELVLLKKEVSVVEYQHKDDEDEEDEDDDDDKDDDEDGGEDDDKDDDKDEVNGEDEDMDEDDEAENEAKVDELISARIIKVADKLYKRPIKSHVIVRESIQQISDNHGPSYGVK</sequence>
<dbReference type="EnsemblMetazoa" id="HelroT177106">
    <property type="protein sequence ID" value="HelroP177106"/>
    <property type="gene ID" value="HelroG177106"/>
</dbReference>
<protein>
    <submittedName>
        <fullName evidence="2 3">Uncharacterized protein</fullName>
    </submittedName>
</protein>
<reference evidence="4" key="1">
    <citation type="submission" date="2012-12" db="EMBL/GenBank/DDBJ databases">
        <authorList>
            <person name="Hellsten U."/>
            <person name="Grimwood J."/>
            <person name="Chapman J.A."/>
            <person name="Shapiro H."/>
            <person name="Aerts A."/>
            <person name="Otillar R.P."/>
            <person name="Terry A.Y."/>
            <person name="Boore J.L."/>
            <person name="Simakov O."/>
            <person name="Marletaz F."/>
            <person name="Cho S.-J."/>
            <person name="Edsinger-Gonzales E."/>
            <person name="Havlak P."/>
            <person name="Kuo D.-H."/>
            <person name="Larsson T."/>
            <person name="Lv J."/>
            <person name="Arendt D."/>
            <person name="Savage R."/>
            <person name="Osoegawa K."/>
            <person name="de Jong P."/>
            <person name="Lindberg D.R."/>
            <person name="Seaver E.C."/>
            <person name="Weisblat D.A."/>
            <person name="Putnam N.H."/>
            <person name="Grigoriev I.V."/>
            <person name="Rokhsar D.S."/>
        </authorList>
    </citation>
    <scope>NUCLEOTIDE SEQUENCE</scope>
</reference>
<reference evidence="2 4" key="2">
    <citation type="journal article" date="2013" name="Nature">
        <title>Insights into bilaterian evolution from three spiralian genomes.</title>
        <authorList>
            <person name="Simakov O."/>
            <person name="Marletaz F."/>
            <person name="Cho S.J."/>
            <person name="Edsinger-Gonzales E."/>
            <person name="Havlak P."/>
            <person name="Hellsten U."/>
            <person name="Kuo D.H."/>
            <person name="Larsson T."/>
            <person name="Lv J."/>
            <person name="Arendt D."/>
            <person name="Savage R."/>
            <person name="Osoegawa K."/>
            <person name="de Jong P."/>
            <person name="Grimwood J."/>
            <person name="Chapman J.A."/>
            <person name="Shapiro H."/>
            <person name="Aerts A."/>
            <person name="Otillar R.P."/>
            <person name="Terry A.Y."/>
            <person name="Boore J.L."/>
            <person name="Grigoriev I.V."/>
            <person name="Lindberg D.R."/>
            <person name="Seaver E.C."/>
            <person name="Weisblat D.A."/>
            <person name="Putnam N.H."/>
            <person name="Rokhsar D.S."/>
        </authorList>
    </citation>
    <scope>NUCLEOTIDE SEQUENCE</scope>
</reference>
<accession>T1FB83</accession>
<evidence type="ECO:0000256" key="1">
    <source>
        <dbReference type="SAM" id="MobiDB-lite"/>
    </source>
</evidence>
<evidence type="ECO:0000313" key="2">
    <source>
        <dbReference type="EMBL" id="ESN98227.1"/>
    </source>
</evidence>
<organism evidence="3 4">
    <name type="scientific">Helobdella robusta</name>
    <name type="common">Californian leech</name>
    <dbReference type="NCBI Taxonomy" id="6412"/>
    <lineage>
        <taxon>Eukaryota</taxon>
        <taxon>Metazoa</taxon>
        <taxon>Spiralia</taxon>
        <taxon>Lophotrochozoa</taxon>
        <taxon>Annelida</taxon>
        <taxon>Clitellata</taxon>
        <taxon>Hirudinea</taxon>
        <taxon>Rhynchobdellida</taxon>
        <taxon>Glossiphoniidae</taxon>
        <taxon>Helobdella</taxon>
    </lineage>
</organism>
<dbReference type="RefSeq" id="XP_009023573.1">
    <property type="nucleotide sequence ID" value="XM_009025325.1"/>
</dbReference>
<dbReference type="EMBL" id="AMQM01005940">
    <property type="status" value="NOT_ANNOTATED_CDS"/>
    <property type="molecule type" value="Genomic_DNA"/>
</dbReference>